<feature type="transmembrane region" description="Helical" evidence="9">
    <location>
        <begin position="1280"/>
        <end position="1300"/>
    </location>
</feature>
<comment type="similarity">
    <text evidence="3">Belongs to the PIGC family.</text>
</comment>
<dbReference type="CDD" id="cd00159">
    <property type="entry name" value="RhoGAP"/>
    <property type="match status" value="1"/>
</dbReference>
<evidence type="ECO:0000256" key="3">
    <source>
        <dbReference type="ARBA" id="ARBA00008321"/>
    </source>
</evidence>
<dbReference type="UniPathway" id="UPA00196"/>
<feature type="compositionally biased region" description="Low complexity" evidence="8">
    <location>
        <begin position="551"/>
        <end position="565"/>
    </location>
</feature>
<dbReference type="Gene3D" id="1.10.555.10">
    <property type="entry name" value="Rho GTPase activation protein"/>
    <property type="match status" value="1"/>
</dbReference>
<feature type="transmembrane region" description="Helical" evidence="9">
    <location>
        <begin position="1058"/>
        <end position="1081"/>
    </location>
</feature>
<dbReference type="PANTHER" id="PTHR12982:SF0">
    <property type="entry name" value="PHOSPHATIDYLINOSITOL N-ACETYLGLUCOSAMINYLTRANSFERASE SUBUNIT C"/>
    <property type="match status" value="1"/>
</dbReference>
<feature type="compositionally biased region" description="Low complexity" evidence="8">
    <location>
        <begin position="454"/>
        <end position="541"/>
    </location>
</feature>
<evidence type="ECO:0000256" key="7">
    <source>
        <dbReference type="ARBA" id="ARBA00023136"/>
    </source>
</evidence>
<dbReference type="Pfam" id="PF06432">
    <property type="entry name" value="GPI2"/>
    <property type="match status" value="1"/>
</dbReference>
<keyword evidence="7 9" id="KW-0472">Membrane</keyword>
<keyword evidence="4" id="KW-0337">GPI-anchor biosynthesis</keyword>
<feature type="transmembrane region" description="Helical" evidence="9">
    <location>
        <begin position="1256"/>
        <end position="1274"/>
    </location>
</feature>
<evidence type="ECO:0000256" key="1">
    <source>
        <dbReference type="ARBA" id="ARBA00004141"/>
    </source>
</evidence>
<feature type="compositionally biased region" description="Polar residues" evidence="8">
    <location>
        <begin position="377"/>
        <end position="396"/>
    </location>
</feature>
<evidence type="ECO:0000256" key="9">
    <source>
        <dbReference type="SAM" id="Phobius"/>
    </source>
</evidence>
<organism evidence="11 12">
    <name type="scientific">Cavenderia fasciculata</name>
    <name type="common">Slime mold</name>
    <name type="synonym">Dictyostelium fasciculatum</name>
    <dbReference type="NCBI Taxonomy" id="261658"/>
    <lineage>
        <taxon>Eukaryota</taxon>
        <taxon>Amoebozoa</taxon>
        <taxon>Evosea</taxon>
        <taxon>Eumycetozoa</taxon>
        <taxon>Dictyostelia</taxon>
        <taxon>Acytosteliales</taxon>
        <taxon>Cavenderiaceae</taxon>
        <taxon>Cavenderia</taxon>
    </lineage>
</organism>
<dbReference type="GO" id="GO:0000506">
    <property type="term" value="C:glycosylphosphatidylinositol-N-acetylglucosaminyltransferase (GPI-GnT) complex"/>
    <property type="evidence" value="ECO:0007669"/>
    <property type="project" value="TreeGrafter"/>
</dbReference>
<keyword evidence="6 9" id="KW-1133">Transmembrane helix</keyword>
<feature type="compositionally biased region" description="Low complexity" evidence="8">
    <location>
        <begin position="32"/>
        <end position="101"/>
    </location>
</feature>
<dbReference type="STRING" id="1054147.F4PJE7"/>
<feature type="region of interest" description="Disordered" evidence="8">
    <location>
        <begin position="771"/>
        <end position="794"/>
    </location>
</feature>
<feature type="compositionally biased region" description="Pro residues" evidence="8">
    <location>
        <begin position="567"/>
        <end position="583"/>
    </location>
</feature>
<feature type="region of interest" description="Disordered" evidence="8">
    <location>
        <begin position="968"/>
        <end position="1030"/>
    </location>
</feature>
<gene>
    <name evidence="11" type="primary">gacM</name>
    <name evidence="11" type="ORF">DFA_06583</name>
</gene>
<dbReference type="KEGG" id="dfa:DFA_06583"/>
<dbReference type="Pfam" id="PF00620">
    <property type="entry name" value="RhoGAP"/>
    <property type="match status" value="1"/>
</dbReference>
<proteinExistence type="inferred from homology"/>
<dbReference type="GeneID" id="14875925"/>
<feature type="compositionally biased region" description="Low complexity" evidence="8">
    <location>
        <begin position="987"/>
        <end position="1030"/>
    </location>
</feature>
<keyword evidence="5 9" id="KW-0812">Transmembrane</keyword>
<keyword evidence="12" id="KW-1185">Reference proteome</keyword>
<dbReference type="GO" id="GO:0006506">
    <property type="term" value="P:GPI anchor biosynthetic process"/>
    <property type="evidence" value="ECO:0007669"/>
    <property type="project" value="UniProtKB-UniPathway"/>
</dbReference>
<dbReference type="SUPFAM" id="SSF48350">
    <property type="entry name" value="GTPase activation domain, GAP"/>
    <property type="match status" value="1"/>
</dbReference>
<feature type="transmembrane region" description="Helical" evidence="9">
    <location>
        <begin position="1088"/>
        <end position="1111"/>
    </location>
</feature>
<sequence length="1322" mass="143616">MFNFGKGKSPSTNNVNPNSNTTGGGGGGVGTTQGSSGNNKNLNNSSGNSTPTQSSTPTTPSVTSPLGPLNNNNNNNNNSSNNNLGGSNPLSPTNNSSNHLNVSTSSLLSASTSSLAAAAAATQDSSMLHINNGGINILSGTPINPNQDGGPPILNKFTRYLLAKGTSVEHIFKPLAELEPEVLIVKKNLLKDLSVGDNVEQIQISTYTNNPHVVSELLKQYLYSLPEPLFSYHLYDSFLITHTIVSQQDRLWSYRFLLAYLPLGYRGAIKSLIGLLNKIHSNHGQTKMDSQLLANIFAPVFLRPEEEMYYMKTDRITIEEIIKFWIEDFDTISKPPTTNAIPGTTSIIGGNRGTSFLATQPSFLNKELPQQQQQQQVAASNNSGSVTTSPNSTSTLAPVVSNNTNNNNNGGNKEEAHPLSPLSHPTIGLNKSSTNNNLTNATNPQQPSPKLSLPTIPKQQNTQQTTTVIKIKTPLQATSNSNSKSNPTSPTIVSPTSSTPKAAAATAATTTTASVPNSPSTKTTTTTNTPATSTTIHSTPTKDNQTKSNITSPQPKQTPQSPQSPNVLPPSPSINMSPPPPATVDPTTKKIPLTPLSQLDSETVDKINKVRGTTESLINDYIWKQLKLIAKNIEIETNYTITIKLSTILRDSKRHLIDSSQQLLSINKNDVKGYIKENQKPQTFILAILTNEQMTTNIGLYGEDSKHFELKRASHLATEELTDYIYFLKSKIHSFAYKEHIVLTAQIISKLKTILESGSPQSHVDHAARTLGMSGGINNNSSGGSGGSISQSGEFSSPIRLSTGSASGSVEDEIKTTLRIVEVCSREINERLSIIRRDLENAPLNEAIEMGKAIRSTKQTLTELYNENGYPLPVEVKVVVGASDDQLTALKKTLLPLLERTLLQVENVCKIVNTQTSQGIPPDQDCKNIIDRLLFINKVSAVDTSMSSSSRCQTCGCDLHPSTSATSSPLLSSTINKHHHHHHHSKIATTSSSSLSNTPPTTLAPTSSSSSSLSSSNNNNNTNNNNNNNINIESNTIKWRKILYEKQNYPDNFTDETFLIGLVQNVTQQITIVIIFANVFIHSLKHTLSLPFLLGMAMGILVIGYISIIMIDPTSDYRYGVGVDDNYKSIYSVSLSLIVESIKDSILYIILLFGTVYALSPVLRTLTNSFSDDTIWALTFILLLAHLFFHDYGYTNGESERFQAPISLNAAIFASVLLGSRLPSIIHVFVLISFAIEMFALFPIVRHHLKKHSIELHAGLTVILCATCSLLLLGMSTLLALIYVAIIITITFICPLWLIFIQKYKNSMHGPWDEACPAVANV</sequence>
<dbReference type="InterPro" id="IPR000198">
    <property type="entry name" value="RhoGAP_dom"/>
</dbReference>
<protein>
    <submittedName>
        <fullName evidence="11">RhoGAP domain-containing protein</fullName>
    </submittedName>
</protein>
<dbReference type="EMBL" id="GL883007">
    <property type="protein sequence ID" value="EGG24433.1"/>
    <property type="molecule type" value="Genomic_DNA"/>
</dbReference>
<feature type="compositionally biased region" description="Low complexity" evidence="8">
    <location>
        <begin position="776"/>
        <end position="794"/>
    </location>
</feature>
<dbReference type="PROSITE" id="PS50238">
    <property type="entry name" value="RHOGAP"/>
    <property type="match status" value="1"/>
</dbReference>
<dbReference type="RefSeq" id="XP_004362284.1">
    <property type="nucleotide sequence ID" value="XM_004362227.1"/>
</dbReference>
<evidence type="ECO:0000313" key="12">
    <source>
        <dbReference type="Proteomes" id="UP000007797"/>
    </source>
</evidence>
<evidence type="ECO:0000256" key="6">
    <source>
        <dbReference type="ARBA" id="ARBA00022989"/>
    </source>
</evidence>
<accession>F4PJE7</accession>
<dbReference type="GO" id="GO:0007165">
    <property type="term" value="P:signal transduction"/>
    <property type="evidence" value="ECO:0007669"/>
    <property type="project" value="InterPro"/>
</dbReference>
<dbReference type="SMART" id="SM00324">
    <property type="entry name" value="RhoGAP"/>
    <property type="match status" value="1"/>
</dbReference>
<feature type="compositionally biased region" description="Low complexity" evidence="8">
    <location>
        <begin position="9"/>
        <end position="21"/>
    </location>
</feature>
<feature type="compositionally biased region" description="Basic residues" evidence="8">
    <location>
        <begin position="976"/>
        <end position="986"/>
    </location>
</feature>
<feature type="transmembrane region" description="Helical" evidence="9">
    <location>
        <begin position="1225"/>
        <end position="1244"/>
    </location>
</feature>
<dbReference type="Proteomes" id="UP000007797">
    <property type="component" value="Unassembled WGS sequence"/>
</dbReference>
<feature type="compositionally biased region" description="Low complexity" evidence="8">
    <location>
        <begin position="402"/>
        <end position="411"/>
    </location>
</feature>
<feature type="domain" description="Rho-GAP" evidence="10">
    <location>
        <begin position="141"/>
        <end position="333"/>
    </location>
</feature>
<dbReference type="InterPro" id="IPR009450">
    <property type="entry name" value="Plno_GlcNAc_GPI2"/>
</dbReference>
<dbReference type="OrthoDB" id="19923at2759"/>
<evidence type="ECO:0000256" key="4">
    <source>
        <dbReference type="ARBA" id="ARBA00022502"/>
    </source>
</evidence>
<feature type="compositionally biased region" description="Low complexity" evidence="8">
    <location>
        <begin position="429"/>
        <end position="443"/>
    </location>
</feature>
<comment type="subcellular location">
    <subcellularLocation>
        <location evidence="1">Membrane</location>
        <topology evidence="1">Multi-pass membrane protein</topology>
    </subcellularLocation>
</comment>
<evidence type="ECO:0000256" key="2">
    <source>
        <dbReference type="ARBA" id="ARBA00004687"/>
    </source>
</evidence>
<feature type="transmembrane region" description="Helical" evidence="9">
    <location>
        <begin position="1175"/>
        <end position="1194"/>
    </location>
</feature>
<feature type="region of interest" description="Disordered" evidence="8">
    <location>
        <begin position="367"/>
        <end position="596"/>
    </location>
</feature>
<name>F4PJE7_CACFS</name>
<feature type="region of interest" description="Disordered" evidence="8">
    <location>
        <begin position="1"/>
        <end position="101"/>
    </location>
</feature>
<dbReference type="PANTHER" id="PTHR12982">
    <property type="entry name" value="PHOSPHATIDYLINOSITOL GLYCAN, CLASS C"/>
    <property type="match status" value="1"/>
</dbReference>
<feature type="compositionally biased region" description="Gly residues" evidence="8">
    <location>
        <begin position="22"/>
        <end position="31"/>
    </location>
</feature>
<comment type="pathway">
    <text evidence="2">Glycolipid biosynthesis; glycosylphosphatidylinositol-anchor biosynthesis.</text>
</comment>
<reference evidence="12" key="1">
    <citation type="journal article" date="2011" name="Genome Res.">
        <title>Phylogeny-wide analysis of social amoeba genomes highlights ancient origins for complex intercellular communication.</title>
        <authorList>
            <person name="Heidel A.J."/>
            <person name="Lawal H.M."/>
            <person name="Felder M."/>
            <person name="Schilde C."/>
            <person name="Helps N.R."/>
            <person name="Tunggal B."/>
            <person name="Rivero F."/>
            <person name="John U."/>
            <person name="Schleicher M."/>
            <person name="Eichinger L."/>
            <person name="Platzer M."/>
            <person name="Noegel A.A."/>
            <person name="Schaap P."/>
            <person name="Gloeckner G."/>
        </authorList>
    </citation>
    <scope>NUCLEOTIDE SEQUENCE [LARGE SCALE GENOMIC DNA]</scope>
    <source>
        <strain evidence="12">SH3</strain>
    </source>
</reference>
<evidence type="ECO:0000259" key="10">
    <source>
        <dbReference type="PROSITE" id="PS50238"/>
    </source>
</evidence>
<evidence type="ECO:0000313" key="11">
    <source>
        <dbReference type="EMBL" id="EGG24433.1"/>
    </source>
</evidence>
<feature type="transmembrane region" description="Helical" evidence="9">
    <location>
        <begin position="1145"/>
        <end position="1163"/>
    </location>
</feature>
<dbReference type="InterPro" id="IPR008936">
    <property type="entry name" value="Rho_GTPase_activation_prot"/>
</dbReference>
<evidence type="ECO:0000256" key="8">
    <source>
        <dbReference type="SAM" id="MobiDB-lite"/>
    </source>
</evidence>
<evidence type="ECO:0000256" key="5">
    <source>
        <dbReference type="ARBA" id="ARBA00022692"/>
    </source>
</evidence>